<protein>
    <recommendedName>
        <fullName evidence="2">histidine kinase</fullName>
        <ecNumber evidence="2">2.7.13.3</ecNumber>
    </recommendedName>
</protein>
<dbReference type="GO" id="GO:0000155">
    <property type="term" value="F:phosphorelay sensor kinase activity"/>
    <property type="evidence" value="ECO:0007669"/>
    <property type="project" value="InterPro"/>
</dbReference>
<dbReference type="SMART" id="SM00388">
    <property type="entry name" value="HisKA"/>
    <property type="match status" value="1"/>
</dbReference>
<dbReference type="PROSITE" id="PS50109">
    <property type="entry name" value="HIS_KIN"/>
    <property type="match status" value="1"/>
</dbReference>
<evidence type="ECO:0000256" key="5">
    <source>
        <dbReference type="ARBA" id="ARBA00022777"/>
    </source>
</evidence>
<evidence type="ECO:0000313" key="9">
    <source>
        <dbReference type="EMBL" id="PIZ64055.1"/>
    </source>
</evidence>
<evidence type="ECO:0000256" key="4">
    <source>
        <dbReference type="ARBA" id="ARBA00022679"/>
    </source>
</evidence>
<evidence type="ECO:0000313" key="10">
    <source>
        <dbReference type="Proteomes" id="UP000228503"/>
    </source>
</evidence>
<keyword evidence="6" id="KW-0902">Two-component regulatory system</keyword>
<dbReference type="AlphaFoldDB" id="A0A2M7U1S1"/>
<evidence type="ECO:0000259" key="8">
    <source>
        <dbReference type="PROSITE" id="PS50109"/>
    </source>
</evidence>
<dbReference type="InterPro" id="IPR036890">
    <property type="entry name" value="HATPase_C_sf"/>
</dbReference>
<dbReference type="PANTHER" id="PTHR45453">
    <property type="entry name" value="PHOSPHATE REGULON SENSOR PROTEIN PHOR"/>
    <property type="match status" value="1"/>
</dbReference>
<feature type="transmembrane region" description="Helical" evidence="7">
    <location>
        <begin position="12"/>
        <end position="32"/>
    </location>
</feature>
<dbReference type="SUPFAM" id="SSF55874">
    <property type="entry name" value="ATPase domain of HSP90 chaperone/DNA topoisomerase II/histidine kinase"/>
    <property type="match status" value="1"/>
</dbReference>
<reference evidence="10" key="1">
    <citation type="submission" date="2017-09" db="EMBL/GenBank/DDBJ databases">
        <title>Depth-based differentiation of microbial function through sediment-hosted aquifers and enrichment of novel symbionts in the deep terrestrial subsurface.</title>
        <authorList>
            <person name="Probst A.J."/>
            <person name="Ladd B."/>
            <person name="Jarett J.K."/>
            <person name="Geller-Mcgrath D.E."/>
            <person name="Sieber C.M.K."/>
            <person name="Emerson J.B."/>
            <person name="Anantharaman K."/>
            <person name="Thomas B.C."/>
            <person name="Malmstrom R."/>
            <person name="Stieglmeier M."/>
            <person name="Klingl A."/>
            <person name="Woyke T."/>
            <person name="Ryan C.M."/>
            <person name="Banfield J.F."/>
        </authorList>
    </citation>
    <scope>NUCLEOTIDE SEQUENCE [LARGE SCALE GENOMIC DNA]</scope>
</reference>
<dbReference type="InterPro" id="IPR005467">
    <property type="entry name" value="His_kinase_dom"/>
</dbReference>
<dbReference type="Gene3D" id="3.30.565.10">
    <property type="entry name" value="Histidine kinase-like ATPase, C-terminal domain"/>
    <property type="match status" value="1"/>
</dbReference>
<feature type="domain" description="Histidine kinase" evidence="8">
    <location>
        <begin position="127"/>
        <end position="344"/>
    </location>
</feature>
<comment type="catalytic activity">
    <reaction evidence="1">
        <text>ATP + protein L-histidine = ADP + protein N-phospho-L-histidine.</text>
        <dbReference type="EC" id="2.7.13.3"/>
    </reaction>
</comment>
<sequence>MFHSARIKLTLWYLLIIMTVSMAFSAIIYGFTDREVHRFATMQRQRIQERLESDKFFFGDRPRVMPHIMEISDEELITEVQSRTLISLGIVNGIILLVSGGLGYFLAGKTLRPIGQMLYEQNRFISDASHELKTPLTSLKSAFEVFLRDKKPKLDDAQELIQESLLDVNRLQHLSESLLSLAQFEKPHDPHIMTKVDLKKSIESTIKKVRVLAQKKKIKIISELEDLSTVADQYSLPEIWMILLDNAIKYSPENSTIMVILKKSGNYAEVHISDQGIGIAKKDSEHIFDRFYRADSARSKQKGNGFGLGLAIAKKILEHHSGSISAENNSPKGTTFIVKLPIKKV</sequence>
<accession>A0A2M7U1S1</accession>
<dbReference type="GO" id="GO:0005886">
    <property type="term" value="C:plasma membrane"/>
    <property type="evidence" value="ECO:0007669"/>
    <property type="project" value="TreeGrafter"/>
</dbReference>
<keyword evidence="7" id="KW-0812">Transmembrane</keyword>
<dbReference type="Proteomes" id="UP000228503">
    <property type="component" value="Unassembled WGS sequence"/>
</dbReference>
<organism evidence="9 10">
    <name type="scientific">Candidatus Roizmanbacteria bacterium CG_4_10_14_0_2_um_filter_39_13</name>
    <dbReference type="NCBI Taxonomy" id="1974825"/>
    <lineage>
        <taxon>Bacteria</taxon>
        <taxon>Candidatus Roizmaniibacteriota</taxon>
    </lineage>
</organism>
<dbReference type="CDD" id="cd00075">
    <property type="entry name" value="HATPase"/>
    <property type="match status" value="1"/>
</dbReference>
<dbReference type="InterPro" id="IPR003594">
    <property type="entry name" value="HATPase_dom"/>
</dbReference>
<dbReference type="FunFam" id="3.30.565.10:FF:000006">
    <property type="entry name" value="Sensor histidine kinase WalK"/>
    <property type="match status" value="1"/>
</dbReference>
<dbReference type="Pfam" id="PF00512">
    <property type="entry name" value="HisKA"/>
    <property type="match status" value="1"/>
</dbReference>
<name>A0A2M7U1S1_9BACT</name>
<keyword evidence="4" id="KW-0808">Transferase</keyword>
<dbReference type="GO" id="GO:0016036">
    <property type="term" value="P:cellular response to phosphate starvation"/>
    <property type="evidence" value="ECO:0007669"/>
    <property type="project" value="TreeGrafter"/>
</dbReference>
<evidence type="ECO:0000256" key="2">
    <source>
        <dbReference type="ARBA" id="ARBA00012438"/>
    </source>
</evidence>
<keyword evidence="7" id="KW-1133">Transmembrane helix</keyword>
<evidence type="ECO:0000256" key="3">
    <source>
        <dbReference type="ARBA" id="ARBA00022553"/>
    </source>
</evidence>
<dbReference type="CDD" id="cd00082">
    <property type="entry name" value="HisKA"/>
    <property type="match status" value="1"/>
</dbReference>
<gene>
    <name evidence="9" type="ORF">COY16_00285</name>
</gene>
<dbReference type="PRINTS" id="PR00344">
    <property type="entry name" value="BCTRLSENSOR"/>
</dbReference>
<dbReference type="EC" id="2.7.13.3" evidence="2"/>
<keyword evidence="7" id="KW-0472">Membrane</keyword>
<dbReference type="EMBL" id="PFOB01000003">
    <property type="protein sequence ID" value="PIZ64055.1"/>
    <property type="molecule type" value="Genomic_DNA"/>
</dbReference>
<dbReference type="InterPro" id="IPR036097">
    <property type="entry name" value="HisK_dim/P_sf"/>
</dbReference>
<dbReference type="GO" id="GO:0004721">
    <property type="term" value="F:phosphoprotein phosphatase activity"/>
    <property type="evidence" value="ECO:0007669"/>
    <property type="project" value="TreeGrafter"/>
</dbReference>
<evidence type="ECO:0000256" key="7">
    <source>
        <dbReference type="SAM" id="Phobius"/>
    </source>
</evidence>
<dbReference type="Pfam" id="PF02518">
    <property type="entry name" value="HATPase_c"/>
    <property type="match status" value="1"/>
</dbReference>
<feature type="transmembrane region" description="Helical" evidence="7">
    <location>
        <begin position="85"/>
        <end position="107"/>
    </location>
</feature>
<evidence type="ECO:0000256" key="1">
    <source>
        <dbReference type="ARBA" id="ARBA00000085"/>
    </source>
</evidence>
<dbReference type="InterPro" id="IPR003661">
    <property type="entry name" value="HisK_dim/P_dom"/>
</dbReference>
<dbReference type="SMART" id="SM00387">
    <property type="entry name" value="HATPase_c"/>
    <property type="match status" value="1"/>
</dbReference>
<dbReference type="SUPFAM" id="SSF47384">
    <property type="entry name" value="Homodimeric domain of signal transducing histidine kinase"/>
    <property type="match status" value="1"/>
</dbReference>
<comment type="caution">
    <text evidence="9">The sequence shown here is derived from an EMBL/GenBank/DDBJ whole genome shotgun (WGS) entry which is preliminary data.</text>
</comment>
<dbReference type="PANTHER" id="PTHR45453:SF1">
    <property type="entry name" value="PHOSPHATE REGULON SENSOR PROTEIN PHOR"/>
    <property type="match status" value="1"/>
</dbReference>
<dbReference type="Gene3D" id="1.10.287.130">
    <property type="match status" value="1"/>
</dbReference>
<dbReference type="InterPro" id="IPR004358">
    <property type="entry name" value="Sig_transdc_His_kin-like_C"/>
</dbReference>
<keyword evidence="5" id="KW-0418">Kinase</keyword>
<dbReference type="InterPro" id="IPR050351">
    <property type="entry name" value="BphY/WalK/GraS-like"/>
</dbReference>
<keyword evidence="3" id="KW-0597">Phosphoprotein</keyword>
<proteinExistence type="predicted"/>
<evidence type="ECO:0000256" key="6">
    <source>
        <dbReference type="ARBA" id="ARBA00023012"/>
    </source>
</evidence>